<proteinExistence type="predicted"/>
<feature type="transmembrane region" description="Helical" evidence="1">
    <location>
        <begin position="58"/>
        <end position="79"/>
    </location>
</feature>
<evidence type="ECO:0000313" key="3">
    <source>
        <dbReference type="Proteomes" id="UP001226720"/>
    </source>
</evidence>
<organism evidence="2 3">
    <name type="scientific">Guptibacillus hwajinpoensis</name>
    <dbReference type="NCBI Taxonomy" id="208199"/>
    <lineage>
        <taxon>Bacteria</taxon>
        <taxon>Bacillati</taxon>
        <taxon>Bacillota</taxon>
        <taxon>Bacilli</taxon>
        <taxon>Bacillales</taxon>
        <taxon>Guptibacillaceae</taxon>
        <taxon>Guptibacillus</taxon>
    </lineage>
</organism>
<comment type="caution">
    <text evidence="2">The sequence shown here is derived from an EMBL/GenBank/DDBJ whole genome shotgun (WGS) entry which is preliminary data.</text>
</comment>
<evidence type="ECO:0000256" key="1">
    <source>
        <dbReference type="SAM" id="Phobius"/>
    </source>
</evidence>
<accession>A0ABU0K861</accession>
<dbReference type="EMBL" id="JAUSWM010000008">
    <property type="protein sequence ID" value="MDQ0484523.1"/>
    <property type="molecule type" value="Genomic_DNA"/>
</dbReference>
<keyword evidence="1" id="KW-0472">Membrane</keyword>
<name>A0ABU0K861_9BACL</name>
<feature type="transmembrane region" description="Helical" evidence="1">
    <location>
        <begin position="35"/>
        <end position="52"/>
    </location>
</feature>
<dbReference type="Proteomes" id="UP001226720">
    <property type="component" value="Unassembled WGS sequence"/>
</dbReference>
<gene>
    <name evidence="2" type="ORF">QO000_003507</name>
</gene>
<reference evidence="2" key="1">
    <citation type="submission" date="2023-07" db="EMBL/GenBank/DDBJ databases">
        <title>Genomic Encyclopedia of Type Strains, Phase IV (KMG-IV): sequencing the most valuable type-strain genomes for metagenomic binning, comparative biology and taxonomic classification.</title>
        <authorList>
            <person name="Goeker M."/>
        </authorList>
    </citation>
    <scope>NUCLEOTIDE SEQUENCE [LARGE SCALE GENOMIC DNA]</scope>
    <source>
        <strain evidence="2">JSM 076093</strain>
    </source>
</reference>
<keyword evidence="3" id="KW-1185">Reference proteome</keyword>
<feature type="transmembrane region" description="Helical" evidence="1">
    <location>
        <begin position="91"/>
        <end position="110"/>
    </location>
</feature>
<evidence type="ECO:0000313" key="2">
    <source>
        <dbReference type="EMBL" id="MDQ0484523.1"/>
    </source>
</evidence>
<keyword evidence="1" id="KW-0812">Transmembrane</keyword>
<dbReference type="RefSeq" id="WP_301551574.1">
    <property type="nucleotide sequence ID" value="NZ_JAQRMZ010000004.1"/>
</dbReference>
<keyword evidence="1" id="KW-1133">Transmembrane helix</keyword>
<dbReference type="GeneID" id="301327100"/>
<feature type="transmembrane region" description="Helical" evidence="1">
    <location>
        <begin position="6"/>
        <end position="23"/>
    </location>
</feature>
<protein>
    <submittedName>
        <fullName evidence="2">Uncharacterized membrane protein YtjA (UPF0391 family)</fullName>
    </submittedName>
</protein>
<sequence length="120" mass="13634">MSEILWIAYLGLIGAPAIGFLLKGKYKTVVMKIDFLVSVTTWTGLFGYVTSIPIGDALIWKIVFFVGILWDLIFVIFLDHSDEKMEGISETTLKITTVVFSIIILLPLYYGVYRYAFHVM</sequence>